<comment type="caution">
    <text evidence="7">The sequence shown here is derived from an EMBL/GenBank/DDBJ whole genome shotgun (WGS) entry which is preliminary data.</text>
</comment>
<evidence type="ECO:0000256" key="4">
    <source>
        <dbReference type="ARBA" id="ARBA00022827"/>
    </source>
</evidence>
<dbReference type="Pfam" id="PF05199">
    <property type="entry name" value="GMC_oxred_C"/>
    <property type="match status" value="1"/>
</dbReference>
<dbReference type="InterPro" id="IPR036188">
    <property type="entry name" value="FAD/NAD-bd_sf"/>
</dbReference>
<feature type="domain" description="Glucose-methanol-choline oxidoreductase N-terminal" evidence="6">
    <location>
        <begin position="270"/>
        <end position="284"/>
    </location>
</feature>
<dbReference type="AlphaFoldDB" id="A0A6L9G6U2"/>
<feature type="binding site" evidence="5">
    <location>
        <position position="103"/>
    </location>
    <ligand>
        <name>FAD</name>
        <dbReference type="ChEBI" id="CHEBI:57692"/>
    </ligand>
</feature>
<dbReference type="Gene3D" id="3.30.560.10">
    <property type="entry name" value="Glucose Oxidase, domain 3"/>
    <property type="match status" value="1"/>
</dbReference>
<dbReference type="InterPro" id="IPR012132">
    <property type="entry name" value="GMC_OxRdtase"/>
</dbReference>
<dbReference type="PANTHER" id="PTHR11552">
    <property type="entry name" value="GLUCOSE-METHANOL-CHOLINE GMC OXIDOREDUCTASE"/>
    <property type="match status" value="1"/>
</dbReference>
<organism evidence="7 8">
    <name type="scientific">Glutamicibacter soli</name>
    <dbReference type="NCBI Taxonomy" id="453836"/>
    <lineage>
        <taxon>Bacteria</taxon>
        <taxon>Bacillati</taxon>
        <taxon>Actinomycetota</taxon>
        <taxon>Actinomycetes</taxon>
        <taxon>Micrococcales</taxon>
        <taxon>Micrococcaceae</taxon>
        <taxon>Glutamicibacter</taxon>
    </lineage>
</organism>
<dbReference type="PROSITE" id="PS00624">
    <property type="entry name" value="GMC_OXRED_2"/>
    <property type="match status" value="1"/>
</dbReference>
<evidence type="ECO:0000313" key="7">
    <source>
        <dbReference type="EMBL" id="NAZ16120.1"/>
    </source>
</evidence>
<dbReference type="SUPFAM" id="SSF51905">
    <property type="entry name" value="FAD/NAD(P)-binding domain"/>
    <property type="match status" value="1"/>
</dbReference>
<evidence type="ECO:0000256" key="3">
    <source>
        <dbReference type="ARBA" id="ARBA00022630"/>
    </source>
</evidence>
<dbReference type="Gene3D" id="3.50.50.60">
    <property type="entry name" value="FAD/NAD(P)-binding domain"/>
    <property type="match status" value="1"/>
</dbReference>
<comment type="similarity">
    <text evidence="2">Belongs to the GMC oxidoreductase family.</text>
</comment>
<keyword evidence="3" id="KW-0285">Flavoprotein</keyword>
<keyword evidence="4 5" id="KW-0274">FAD</keyword>
<dbReference type="Proteomes" id="UP000477543">
    <property type="component" value="Unassembled WGS sequence"/>
</dbReference>
<gene>
    <name evidence="7" type="ORF">GT020_08590</name>
</gene>
<dbReference type="InterPro" id="IPR007867">
    <property type="entry name" value="GMC_OxRtase_C"/>
</dbReference>
<feature type="binding site" evidence="5">
    <location>
        <position position="236"/>
    </location>
    <ligand>
        <name>FAD</name>
        <dbReference type="ChEBI" id="CHEBI:57692"/>
    </ligand>
</feature>
<evidence type="ECO:0000256" key="5">
    <source>
        <dbReference type="PIRSR" id="PIRSR000137-2"/>
    </source>
</evidence>
<dbReference type="SUPFAM" id="SSF54373">
    <property type="entry name" value="FAD-linked reductases, C-terminal domain"/>
    <property type="match status" value="1"/>
</dbReference>
<dbReference type="PIRSF" id="PIRSF000137">
    <property type="entry name" value="Alcohol_oxidase"/>
    <property type="match status" value="1"/>
</dbReference>
<sequence>MCDTANTWSRHRRWPAREKRGIVENKTVIVVGAGSAGSVVARRLVDAGASVTLFEAGNEDTNPAIHDLSRMGELWHSEDDWDYYTAPMNGTASKPMHLPRGKVMGGSHALNATIWVRCAPQDFDHWASVSSPDWAWENVLPVYKDIENFSGGASELRGGAGLLPVVDKYPLDEIHQSIIEAAVQSGVEHNQDYNGQSLEGVSQEQVNIVDGERINTWKAYLKPVREKLRIITGAQVHSLLVEDGAAVGVRYRSGGQLHELRADEVVLSAGALGSPQILLRSGIGPSAELEAAGVAPLLDAPQVGKNLHDHLLAPVIGQTTAKDIPAPRTGVSVSQTHLFAKSREDLDVPDTQPIFFSVPMYSPGMEPVQGTAFTLHSGIIAPHSRGELTLSGPSLDDPVRIDLNALDDRRDMDAFLFSIKQCRDIMAQPALAGDWGAVEVYPGAEVQDDAALEDYIRNNVVTYHHQVGTCRMGVDAQAVVDPRLKLNGLKGLRVIDASIMPRITTGNTNAPAVLIGELGAKFLLEDLAASR</sequence>
<dbReference type="InterPro" id="IPR000172">
    <property type="entry name" value="GMC_OxRdtase_N"/>
</dbReference>
<name>A0A6L9G6U2_9MICC</name>
<dbReference type="GO" id="GO:0016614">
    <property type="term" value="F:oxidoreductase activity, acting on CH-OH group of donors"/>
    <property type="evidence" value="ECO:0007669"/>
    <property type="project" value="InterPro"/>
</dbReference>
<feature type="binding site" evidence="5">
    <location>
        <position position="463"/>
    </location>
    <ligand>
        <name>substrate</name>
    </ligand>
</feature>
<dbReference type="EMBL" id="WYDN01000006">
    <property type="protein sequence ID" value="NAZ16120.1"/>
    <property type="molecule type" value="Genomic_DNA"/>
</dbReference>
<dbReference type="Pfam" id="PF00732">
    <property type="entry name" value="GMC_oxred_N"/>
    <property type="match status" value="1"/>
</dbReference>
<evidence type="ECO:0000313" key="8">
    <source>
        <dbReference type="Proteomes" id="UP000477543"/>
    </source>
</evidence>
<reference evidence="7 8" key="1">
    <citation type="submission" date="2020-01" db="EMBL/GenBank/DDBJ databases">
        <title>Glutamicibacter soli M275.</title>
        <authorList>
            <person name="Meng X."/>
        </authorList>
    </citation>
    <scope>NUCLEOTIDE SEQUENCE [LARGE SCALE GENOMIC DNA]</scope>
    <source>
        <strain evidence="7 8">M275</strain>
    </source>
</reference>
<evidence type="ECO:0000259" key="6">
    <source>
        <dbReference type="PROSITE" id="PS00624"/>
    </source>
</evidence>
<comment type="cofactor">
    <cofactor evidence="1 5">
        <name>FAD</name>
        <dbReference type="ChEBI" id="CHEBI:57692"/>
    </cofactor>
</comment>
<protein>
    <submittedName>
        <fullName evidence="7">NAD(P)-binding protein</fullName>
    </submittedName>
</protein>
<dbReference type="PANTHER" id="PTHR11552:SF147">
    <property type="entry name" value="CHOLINE DEHYDROGENASE, MITOCHONDRIAL"/>
    <property type="match status" value="1"/>
</dbReference>
<accession>A0A6L9G6U2</accession>
<evidence type="ECO:0000256" key="1">
    <source>
        <dbReference type="ARBA" id="ARBA00001974"/>
    </source>
</evidence>
<evidence type="ECO:0000256" key="2">
    <source>
        <dbReference type="ARBA" id="ARBA00010790"/>
    </source>
</evidence>
<proteinExistence type="inferred from homology"/>
<dbReference type="GO" id="GO:0050660">
    <property type="term" value="F:flavin adenine dinucleotide binding"/>
    <property type="evidence" value="ECO:0007669"/>
    <property type="project" value="InterPro"/>
</dbReference>